<dbReference type="SUPFAM" id="SSF53300">
    <property type="entry name" value="vWA-like"/>
    <property type="match status" value="1"/>
</dbReference>
<keyword evidence="4" id="KW-1185">Reference proteome</keyword>
<dbReference type="GO" id="GO:0005886">
    <property type="term" value="C:plasma membrane"/>
    <property type="evidence" value="ECO:0007669"/>
    <property type="project" value="TreeGrafter"/>
</dbReference>
<feature type="domain" description="Calcium-activated chloride channel N-terminal" evidence="2">
    <location>
        <begin position="53"/>
        <end position="139"/>
    </location>
</feature>
<dbReference type="InterPro" id="IPR013642">
    <property type="entry name" value="CLCA_N"/>
</dbReference>
<dbReference type="Gene3D" id="3.40.50.410">
    <property type="entry name" value="von Willebrand factor, type A domain"/>
    <property type="match status" value="1"/>
</dbReference>
<dbReference type="PANTHER" id="PTHR10579:SF2">
    <property type="entry name" value="CALCIUM-ACTIVATED CHLORIDE CHANNEL REGULATOR 4"/>
    <property type="match status" value="1"/>
</dbReference>
<accession>A0AB34HMS4</accession>
<evidence type="ECO:0000259" key="2">
    <source>
        <dbReference type="Pfam" id="PF08434"/>
    </source>
</evidence>
<comment type="caution">
    <text evidence="3">The sequence shown here is derived from an EMBL/GenBank/DDBJ whole genome shotgun (WGS) entry which is preliminary data.</text>
</comment>
<reference evidence="3 4" key="1">
    <citation type="submission" date="2022-11" db="EMBL/GenBank/DDBJ databases">
        <title>Whole genome sequence of Eschrichtius robustus ER-17-0199.</title>
        <authorList>
            <person name="Bruniche-Olsen A."/>
            <person name="Black A.N."/>
            <person name="Fields C.J."/>
            <person name="Walden K."/>
            <person name="Dewoody J.A."/>
        </authorList>
    </citation>
    <scope>NUCLEOTIDE SEQUENCE [LARGE SCALE GENOMIC DNA]</scope>
    <source>
        <strain evidence="3">ER-17-0199</strain>
        <tissue evidence="3">Blubber</tissue>
    </source>
</reference>
<feature type="signal peptide" evidence="1">
    <location>
        <begin position="1"/>
        <end position="18"/>
    </location>
</feature>
<dbReference type="CDD" id="cd00198">
    <property type="entry name" value="vWFA"/>
    <property type="match status" value="1"/>
</dbReference>
<dbReference type="Pfam" id="PF08434">
    <property type="entry name" value="CLCA"/>
    <property type="match status" value="1"/>
</dbReference>
<evidence type="ECO:0000313" key="3">
    <source>
        <dbReference type="EMBL" id="KAJ8793508.1"/>
    </source>
</evidence>
<dbReference type="InterPro" id="IPR036465">
    <property type="entry name" value="vWFA_dom_sf"/>
</dbReference>
<dbReference type="GO" id="GO:0005229">
    <property type="term" value="F:intracellularly calcium-gated chloride channel activity"/>
    <property type="evidence" value="ECO:0007669"/>
    <property type="project" value="TreeGrafter"/>
</dbReference>
<dbReference type="InterPro" id="IPR051266">
    <property type="entry name" value="CLCR"/>
</dbReference>
<proteinExistence type="predicted"/>
<dbReference type="PANTHER" id="PTHR10579">
    <property type="entry name" value="CALCIUM-ACTIVATED CHLORIDE CHANNEL REGULATOR"/>
    <property type="match status" value="1"/>
</dbReference>
<dbReference type="EMBL" id="JAIQCJ010000966">
    <property type="protein sequence ID" value="KAJ8793508.1"/>
    <property type="molecule type" value="Genomic_DNA"/>
</dbReference>
<sequence length="470" mass="51299">MELLRNFVFLLALYLLQGSNTSFVQLDNNGYEGIIIAIDPAVPEDETLIEQIKADVLVSPPTLPGRDEPYTKQFTACEEKGEYIHFTPDFVLGKKLNEFGPSGRLFVHEWAHLRWGVFDEYNDDKPFYSAKSKKIEATRHDYLNCLKLLQAGSDRLNRMNQAAKHFLLQTVENGSWVGMVHFDSTAHIQTFNYLINKAIRNANSQIDGSEIVLLTDGEDSSAKTCIDEVKQSGAIIHFIALGPNADEAVIEMSNVTGGKHFYATDEAQNNGLIDAFAALASGNTDASQQSLQVGVWTYSLQAKANSETLTITVNSRAANSSVPPITVNAKMNKDTNSFPSPMIVYAEILQGYIPILGANVTAFIESNNGNTEVLELLDNGAGTIEGNPPRPEIDENTQTNLESFTRTASGGAFVVSNVPSLPSSTDVFPPSQITDLEATLDEDEISLTWTAPGDNFDVGKGKDKVSCSVD</sequence>
<dbReference type="Proteomes" id="UP001159641">
    <property type="component" value="Unassembled WGS sequence"/>
</dbReference>
<dbReference type="AlphaFoldDB" id="A0AB34HMS4"/>
<gene>
    <name evidence="3" type="ORF">J1605_019342</name>
</gene>
<protein>
    <recommendedName>
        <fullName evidence="2">Calcium-activated chloride channel N-terminal domain-containing protein</fullName>
    </recommendedName>
</protein>
<evidence type="ECO:0000256" key="1">
    <source>
        <dbReference type="SAM" id="SignalP"/>
    </source>
</evidence>
<name>A0AB34HMS4_ESCRO</name>
<organism evidence="3 4">
    <name type="scientific">Eschrichtius robustus</name>
    <name type="common">California gray whale</name>
    <name type="synonym">Eschrichtius gibbosus</name>
    <dbReference type="NCBI Taxonomy" id="9764"/>
    <lineage>
        <taxon>Eukaryota</taxon>
        <taxon>Metazoa</taxon>
        <taxon>Chordata</taxon>
        <taxon>Craniata</taxon>
        <taxon>Vertebrata</taxon>
        <taxon>Euteleostomi</taxon>
        <taxon>Mammalia</taxon>
        <taxon>Eutheria</taxon>
        <taxon>Laurasiatheria</taxon>
        <taxon>Artiodactyla</taxon>
        <taxon>Whippomorpha</taxon>
        <taxon>Cetacea</taxon>
        <taxon>Mysticeti</taxon>
        <taxon>Eschrichtiidae</taxon>
        <taxon>Eschrichtius</taxon>
    </lineage>
</organism>
<keyword evidence="1" id="KW-0732">Signal</keyword>
<feature type="chain" id="PRO_5044212250" description="Calcium-activated chloride channel N-terminal domain-containing protein" evidence="1">
    <location>
        <begin position="19"/>
        <end position="470"/>
    </location>
</feature>
<evidence type="ECO:0000313" key="4">
    <source>
        <dbReference type="Proteomes" id="UP001159641"/>
    </source>
</evidence>